<dbReference type="Proteomes" id="UP000309673">
    <property type="component" value="Unassembled WGS sequence"/>
</dbReference>
<protein>
    <submittedName>
        <fullName evidence="4">M23 family metallopeptidase</fullName>
    </submittedName>
</protein>
<evidence type="ECO:0000259" key="3">
    <source>
        <dbReference type="Pfam" id="PF01551"/>
    </source>
</evidence>
<gene>
    <name evidence="4" type="ORF">E5161_17980</name>
</gene>
<proteinExistence type="predicted"/>
<comment type="caution">
    <text evidence="4">The sequence shown here is derived from an EMBL/GenBank/DDBJ whole genome shotgun (WGS) entry which is preliminary data.</text>
</comment>
<evidence type="ECO:0000313" key="4">
    <source>
        <dbReference type="EMBL" id="TJY39892.1"/>
    </source>
</evidence>
<feature type="signal peptide" evidence="2">
    <location>
        <begin position="1"/>
        <end position="25"/>
    </location>
</feature>
<dbReference type="GO" id="GO:0004222">
    <property type="term" value="F:metalloendopeptidase activity"/>
    <property type="evidence" value="ECO:0007669"/>
    <property type="project" value="TreeGrafter"/>
</dbReference>
<name>A0A4U0F9T1_9BACL</name>
<dbReference type="InterPro" id="IPR050570">
    <property type="entry name" value="Cell_wall_metabolism_enzyme"/>
</dbReference>
<dbReference type="AlphaFoldDB" id="A0A4U0F9T1"/>
<keyword evidence="5" id="KW-1185">Reference proteome</keyword>
<evidence type="ECO:0000256" key="1">
    <source>
        <dbReference type="ARBA" id="ARBA00022729"/>
    </source>
</evidence>
<dbReference type="EMBL" id="SUPK01000009">
    <property type="protein sequence ID" value="TJY39892.1"/>
    <property type="molecule type" value="Genomic_DNA"/>
</dbReference>
<dbReference type="PANTHER" id="PTHR21666:SF289">
    <property type="entry name" value="L-ALA--D-GLU ENDOPEPTIDASE"/>
    <property type="match status" value="1"/>
</dbReference>
<accession>A0A4U0F9T1</accession>
<reference evidence="4 5" key="1">
    <citation type="submission" date="2019-04" db="EMBL/GenBank/DDBJ databases">
        <title>Cohnella sp. nov., isolated from soil.</title>
        <authorList>
            <person name="Kim W."/>
        </authorList>
    </citation>
    <scope>NUCLEOTIDE SEQUENCE [LARGE SCALE GENOMIC DNA]</scope>
    <source>
        <strain evidence="4 5">CAU 1483</strain>
    </source>
</reference>
<evidence type="ECO:0000256" key="2">
    <source>
        <dbReference type="SAM" id="SignalP"/>
    </source>
</evidence>
<sequence length="340" mass="38300">MGKAAVTGILAFLCLSTLSVPFVHGDEKPKTAPNGAETVRRLYEKVGRSVGLPPHLVAAIDRYELTISRARRKTRPLALNALTGIYIPDTRWAGELNPDPGDTVPVSIRFFGGIGRDGSGDGIADRRNDVDLLYTVASRVREYGSGNDDFAIGLWEYYHNIRAVQRVMQFAKLYEAFGKSDLSKHAFPLPLNSNYTYRSTWGYSRSWGGYRIHEGTDLFAGYGVPVRSTSYGIVELKGWNKFGGWRIGIRDLDNLYHYYAHLSGYNKSLKVGDLVRPGDVIGWVGSSGYGRPGTQGKFPPHLHYGIYRDRGMVEWAFDPFPLLKQWEREEQKALRMNRKR</sequence>
<dbReference type="InterPro" id="IPR011055">
    <property type="entry name" value="Dup_hybrid_motif"/>
</dbReference>
<feature type="chain" id="PRO_5020960578" evidence="2">
    <location>
        <begin position="26"/>
        <end position="340"/>
    </location>
</feature>
<dbReference type="Gene3D" id="2.70.70.10">
    <property type="entry name" value="Glucose Permease (Domain IIA)"/>
    <property type="match status" value="1"/>
</dbReference>
<dbReference type="PANTHER" id="PTHR21666">
    <property type="entry name" value="PEPTIDASE-RELATED"/>
    <property type="match status" value="1"/>
</dbReference>
<feature type="domain" description="M23ase beta-sheet core" evidence="3">
    <location>
        <begin position="212"/>
        <end position="310"/>
    </location>
</feature>
<dbReference type="OrthoDB" id="9810477at2"/>
<keyword evidence="1 2" id="KW-0732">Signal</keyword>
<dbReference type="CDD" id="cd12797">
    <property type="entry name" value="M23_peptidase"/>
    <property type="match status" value="1"/>
</dbReference>
<dbReference type="SUPFAM" id="SSF51261">
    <property type="entry name" value="Duplicated hybrid motif"/>
    <property type="match status" value="1"/>
</dbReference>
<dbReference type="InterPro" id="IPR016047">
    <property type="entry name" value="M23ase_b-sheet_dom"/>
</dbReference>
<organism evidence="4 5">
    <name type="scientific">Cohnella pontilimi</name>
    <dbReference type="NCBI Taxonomy" id="2564100"/>
    <lineage>
        <taxon>Bacteria</taxon>
        <taxon>Bacillati</taxon>
        <taxon>Bacillota</taxon>
        <taxon>Bacilli</taxon>
        <taxon>Bacillales</taxon>
        <taxon>Paenibacillaceae</taxon>
        <taxon>Cohnella</taxon>
    </lineage>
</organism>
<dbReference type="Pfam" id="PF01551">
    <property type="entry name" value="Peptidase_M23"/>
    <property type="match status" value="1"/>
</dbReference>
<evidence type="ECO:0000313" key="5">
    <source>
        <dbReference type="Proteomes" id="UP000309673"/>
    </source>
</evidence>